<dbReference type="Proteomes" id="UP000092460">
    <property type="component" value="Unassembled WGS sequence"/>
</dbReference>
<sequence>MRSVNDCVALPIRFSVQISAYDITRKWMLENLKSRKGDAGNSVATSRAIHAAKIEVLLLKLIEKLTKINIIIAPTACSDPQEIETFYSKLTAMLELTKKSSPVLYIFGDQAKRRPKSGTLLMKKHLEHQFKKPLSSHEQKYSQITIR</sequence>
<dbReference type="EnsemblMetazoa" id="GPPI038679-RA">
    <property type="protein sequence ID" value="GPPI038679-PA"/>
    <property type="gene ID" value="GPPI038679"/>
</dbReference>
<evidence type="ECO:0000313" key="1">
    <source>
        <dbReference type="EnsemblMetazoa" id="GPPI038679-PA"/>
    </source>
</evidence>
<reference evidence="1" key="2">
    <citation type="submission" date="2020-05" db="UniProtKB">
        <authorList>
            <consortium name="EnsemblMetazoa"/>
        </authorList>
    </citation>
    <scope>IDENTIFICATION</scope>
    <source>
        <strain evidence="1">IAEA</strain>
    </source>
</reference>
<dbReference type="VEuPathDB" id="VectorBase:GPPI038679"/>
<name>A0A1B0BRX1_9MUSC</name>
<proteinExistence type="predicted"/>
<organism evidence="1 2">
    <name type="scientific">Glossina palpalis gambiensis</name>
    <dbReference type="NCBI Taxonomy" id="67801"/>
    <lineage>
        <taxon>Eukaryota</taxon>
        <taxon>Metazoa</taxon>
        <taxon>Ecdysozoa</taxon>
        <taxon>Arthropoda</taxon>
        <taxon>Hexapoda</taxon>
        <taxon>Insecta</taxon>
        <taxon>Pterygota</taxon>
        <taxon>Neoptera</taxon>
        <taxon>Endopterygota</taxon>
        <taxon>Diptera</taxon>
        <taxon>Brachycera</taxon>
        <taxon>Muscomorpha</taxon>
        <taxon>Hippoboscoidea</taxon>
        <taxon>Glossinidae</taxon>
        <taxon>Glossina</taxon>
    </lineage>
</organism>
<accession>A0A1B0BRX1</accession>
<dbReference type="AlphaFoldDB" id="A0A1B0BRX1"/>
<keyword evidence="2" id="KW-1185">Reference proteome</keyword>
<dbReference type="EMBL" id="JXJN01019386">
    <property type="status" value="NOT_ANNOTATED_CDS"/>
    <property type="molecule type" value="Genomic_DNA"/>
</dbReference>
<evidence type="ECO:0000313" key="2">
    <source>
        <dbReference type="Proteomes" id="UP000092460"/>
    </source>
</evidence>
<protein>
    <submittedName>
        <fullName evidence="1">Uncharacterized protein</fullName>
    </submittedName>
</protein>
<reference evidence="2" key="1">
    <citation type="submission" date="2015-01" db="EMBL/GenBank/DDBJ databases">
        <authorList>
            <person name="Aksoy S."/>
            <person name="Warren W."/>
            <person name="Wilson R.K."/>
        </authorList>
    </citation>
    <scope>NUCLEOTIDE SEQUENCE [LARGE SCALE GENOMIC DNA]</scope>
    <source>
        <strain evidence="2">IAEA</strain>
    </source>
</reference>